<name>A0A1I8B9F9_MELHA</name>
<feature type="compositionally biased region" description="Low complexity" evidence="1">
    <location>
        <begin position="403"/>
        <end position="416"/>
    </location>
</feature>
<reference evidence="4" key="1">
    <citation type="submission" date="2016-11" db="UniProtKB">
        <authorList>
            <consortium name="WormBaseParasite"/>
        </authorList>
    </citation>
    <scope>IDENTIFICATION</scope>
</reference>
<sequence length="416" mass="45301">MDPNKKLSDLVDQARSRELPHTMTLDKCLQLLNEMHQMGVYYSSKCIDEERAFLFFLRFASIVVEELPKHPCYASMTSTDKYMLDARTLNAIVSAEQLKRRIRNNRYENERESARNSAIAGNLDQQQVATTSRASSQNSNNVNSSTAGSQELEHLLVPDQMLCPYVRCHLVSMQPIVFQRVIIPNNIPELFLSQIKADASTNSGAFALLYGRLVSKSVIVSKLLPCSLDTISARNFRRFVPDPDSSDDIPIVGCICSSLTKACQAGFFRVCQISEMVCIVCPPGPNRTVLLHLVNMSPSGGASPANANLLASSAVSVLPCPHQHITDSIVASIVRLENNVATPTTSLYQQQQNGISSLSVGVDVDSSSAGLHQKNNTILKISPKIEPPSDDIVALPGPETSISGNNNSSNNGNVPS</sequence>
<dbReference type="Gene3D" id="1.20.58.80">
    <property type="entry name" value="Phosphotransferase system, lactose/cellobiose-type IIA subunit"/>
    <property type="match status" value="1"/>
</dbReference>
<proteinExistence type="predicted"/>
<feature type="region of interest" description="Disordered" evidence="1">
    <location>
        <begin position="384"/>
        <end position="416"/>
    </location>
</feature>
<feature type="domain" description="USP8 dimerisation" evidence="2">
    <location>
        <begin position="5"/>
        <end position="109"/>
    </location>
</feature>
<evidence type="ECO:0000313" key="3">
    <source>
        <dbReference type="Proteomes" id="UP000095281"/>
    </source>
</evidence>
<dbReference type="InterPro" id="IPR015063">
    <property type="entry name" value="USP8_dimer"/>
</dbReference>
<organism evidence="3 4">
    <name type="scientific">Meloidogyne hapla</name>
    <name type="common">Root-knot nematode worm</name>
    <dbReference type="NCBI Taxonomy" id="6305"/>
    <lineage>
        <taxon>Eukaryota</taxon>
        <taxon>Metazoa</taxon>
        <taxon>Ecdysozoa</taxon>
        <taxon>Nematoda</taxon>
        <taxon>Chromadorea</taxon>
        <taxon>Rhabditida</taxon>
        <taxon>Tylenchina</taxon>
        <taxon>Tylenchomorpha</taxon>
        <taxon>Tylenchoidea</taxon>
        <taxon>Meloidogynidae</taxon>
        <taxon>Meloidogyninae</taxon>
        <taxon>Meloidogyne</taxon>
    </lineage>
</organism>
<evidence type="ECO:0000256" key="1">
    <source>
        <dbReference type="SAM" id="MobiDB-lite"/>
    </source>
</evidence>
<evidence type="ECO:0000313" key="4">
    <source>
        <dbReference type="WBParaSite" id="MhA1_Contig1626.frz3.gene5"/>
    </source>
</evidence>
<protein>
    <submittedName>
        <fullName evidence="4">USP8_dimer domain-containing protein</fullName>
    </submittedName>
</protein>
<accession>A0A1I8B9F9</accession>
<keyword evidence="3" id="KW-1185">Reference proteome</keyword>
<dbReference type="AlphaFoldDB" id="A0A1I8B9F9"/>
<dbReference type="Proteomes" id="UP000095281">
    <property type="component" value="Unplaced"/>
</dbReference>
<dbReference type="GO" id="GO:0016579">
    <property type="term" value="P:protein deubiquitination"/>
    <property type="evidence" value="ECO:0007669"/>
    <property type="project" value="UniProtKB-ARBA"/>
</dbReference>
<evidence type="ECO:0000259" key="2">
    <source>
        <dbReference type="Pfam" id="PF08969"/>
    </source>
</evidence>
<dbReference type="WBParaSite" id="MhA1_Contig1626.frz3.gene5">
    <property type="protein sequence ID" value="MhA1_Contig1626.frz3.gene5"/>
    <property type="gene ID" value="MhA1_Contig1626.frz3.gene5"/>
</dbReference>
<dbReference type="Pfam" id="PF08969">
    <property type="entry name" value="USP8_dimer"/>
    <property type="match status" value="1"/>
</dbReference>